<dbReference type="Gene3D" id="3.40.50.300">
    <property type="entry name" value="P-loop containing nucleotide triphosphate hydrolases"/>
    <property type="match status" value="1"/>
</dbReference>
<keyword evidence="3" id="KW-0067">ATP-binding</keyword>
<dbReference type="Pfam" id="PF13635">
    <property type="entry name" value="DUF4143"/>
    <property type="match status" value="1"/>
</dbReference>
<dbReference type="PANTHER" id="PTHR33295">
    <property type="entry name" value="ATPASE"/>
    <property type="match status" value="1"/>
</dbReference>
<dbReference type="InterPro" id="IPR027417">
    <property type="entry name" value="P-loop_NTPase"/>
</dbReference>
<accession>A0A938WVY7</accession>
<reference evidence="3" key="1">
    <citation type="submission" date="2020-08" db="EMBL/GenBank/DDBJ databases">
        <authorList>
            <person name="Cejkova D."/>
            <person name="Kubasova T."/>
            <person name="Jahodarova E."/>
            <person name="Rychlik I."/>
        </authorList>
    </citation>
    <scope>NUCLEOTIDE SEQUENCE</scope>
    <source>
        <strain evidence="3">An824</strain>
    </source>
</reference>
<evidence type="ECO:0000313" key="4">
    <source>
        <dbReference type="Proteomes" id="UP000706891"/>
    </source>
</evidence>
<dbReference type="AlphaFoldDB" id="A0A938WVY7"/>
<sequence length="417" mass="48796">MEIKRDRYLSELEAMRHTGFVKIITGIRRCGKSYVLFNLFYNNLLNIGVDVSHIIKVDLDSFQNRKLRNPDELYQYLDKSIMDNGMHYFLLDEIQLVDDFADVLNSFLRRSNVDIYVTGSNARLLSKDVITEFRGRGHEIRMYPLSFKEYMSVYEGTVQKGLDEYMTFGGLPQIFDYTTEAQKSQFLKSLFTETYLRDIKDRYNIRKDDDLEELLDIISSNVSCLTNPNKLADTFKSVKKAEISSATIKKYLDYLQDAFLIEKATRYDIKGKRYIDTPFKYYFCDLGLRNARLNFRQTEKTHLMENAIYNELLMRGFNVDVGVVPTRTINPEGKQQRVQLEIDFVCNLGSKRYYVQSAYSLPTREKVEQEEASLMKVDDFFKRIIVTGDDIMVHRNEAGITTMSVYDFLLNENSLDI</sequence>
<gene>
    <name evidence="3" type="ORF">H6A34_14180</name>
</gene>
<dbReference type="RefSeq" id="WP_205106046.1">
    <property type="nucleotide sequence ID" value="NZ_JACJJG010000185.1"/>
</dbReference>
<keyword evidence="4" id="KW-1185">Reference proteome</keyword>
<dbReference type="InterPro" id="IPR025420">
    <property type="entry name" value="DUF4143"/>
</dbReference>
<feature type="domain" description="DUF4143" evidence="2">
    <location>
        <begin position="197"/>
        <end position="356"/>
    </location>
</feature>
<dbReference type="Proteomes" id="UP000706891">
    <property type="component" value="Unassembled WGS sequence"/>
</dbReference>
<comment type="caution">
    <text evidence="3">The sequence shown here is derived from an EMBL/GenBank/DDBJ whole genome shotgun (WGS) entry which is preliminary data.</text>
</comment>
<dbReference type="GO" id="GO:0005524">
    <property type="term" value="F:ATP binding"/>
    <property type="evidence" value="ECO:0007669"/>
    <property type="project" value="UniProtKB-KW"/>
</dbReference>
<protein>
    <submittedName>
        <fullName evidence="3">ATP-binding protein</fullName>
    </submittedName>
</protein>
<dbReference type="PANTHER" id="PTHR33295:SF18">
    <property type="entry name" value="AAA+ ATPASE DOMAIN-CONTAINING PROTEIN"/>
    <property type="match status" value="1"/>
</dbReference>
<evidence type="ECO:0000259" key="1">
    <source>
        <dbReference type="Pfam" id="PF13173"/>
    </source>
</evidence>
<name>A0A938WVY7_9BACT</name>
<dbReference type="EMBL" id="JACJJG010000185">
    <property type="protein sequence ID" value="MBM6675007.1"/>
    <property type="molecule type" value="Genomic_DNA"/>
</dbReference>
<feature type="domain" description="AAA" evidence="1">
    <location>
        <begin position="21"/>
        <end position="151"/>
    </location>
</feature>
<evidence type="ECO:0000259" key="2">
    <source>
        <dbReference type="Pfam" id="PF13635"/>
    </source>
</evidence>
<keyword evidence="3" id="KW-0547">Nucleotide-binding</keyword>
<proteinExistence type="predicted"/>
<evidence type="ECO:0000313" key="3">
    <source>
        <dbReference type="EMBL" id="MBM6675007.1"/>
    </source>
</evidence>
<dbReference type="SUPFAM" id="SSF52540">
    <property type="entry name" value="P-loop containing nucleoside triphosphate hydrolases"/>
    <property type="match status" value="1"/>
</dbReference>
<organism evidence="3 4">
    <name type="scientific">Marseilla massiliensis</name>
    <dbReference type="NCBI Taxonomy" id="1841864"/>
    <lineage>
        <taxon>Bacteria</taxon>
        <taxon>Pseudomonadati</taxon>
        <taxon>Bacteroidota</taxon>
        <taxon>Bacteroidia</taxon>
        <taxon>Bacteroidales</taxon>
        <taxon>Prevotellaceae</taxon>
        <taxon>Marseilla</taxon>
    </lineage>
</organism>
<dbReference type="InterPro" id="IPR041682">
    <property type="entry name" value="AAA_14"/>
</dbReference>
<reference evidence="3" key="2">
    <citation type="journal article" date="2021" name="Sci. Rep.">
        <title>The distribution of antibiotic resistance genes in chicken gut microbiota commensals.</title>
        <authorList>
            <person name="Juricova H."/>
            <person name="Matiasovicova J."/>
            <person name="Kubasova T."/>
            <person name="Cejkova D."/>
            <person name="Rychlik I."/>
        </authorList>
    </citation>
    <scope>NUCLEOTIDE SEQUENCE</scope>
    <source>
        <strain evidence="3">An824</strain>
    </source>
</reference>
<dbReference type="Pfam" id="PF13173">
    <property type="entry name" value="AAA_14"/>
    <property type="match status" value="1"/>
</dbReference>